<dbReference type="PANTHER" id="PTHR44259">
    <property type="entry name" value="OS07G0183000 PROTEIN-RELATED"/>
    <property type="match status" value="1"/>
</dbReference>
<reference evidence="2 3" key="1">
    <citation type="submission" date="2021-07" db="EMBL/GenBank/DDBJ databases">
        <authorList>
            <consortium name="Genoscope - CEA"/>
            <person name="William W."/>
        </authorList>
    </citation>
    <scope>NUCLEOTIDE SEQUENCE [LARGE SCALE GENOMIC DNA]</scope>
</reference>
<dbReference type="Pfam" id="PF03478">
    <property type="entry name" value="Beta-prop_KIB1-4"/>
    <property type="match status" value="2"/>
</dbReference>
<dbReference type="PANTHER" id="PTHR44259:SF89">
    <property type="entry name" value="DUF295 DOMAIN-CONTAINING PROTEIN-RELATED"/>
    <property type="match status" value="1"/>
</dbReference>
<proteinExistence type="predicted"/>
<gene>
    <name evidence="2" type="ORF">BRAPAZ1V2_A10P04600.2</name>
</gene>
<dbReference type="InterPro" id="IPR005174">
    <property type="entry name" value="KIB1-4_b-propeller"/>
</dbReference>
<sequence>MSQLLFRLSKLSSRNNNVLIHKKSSRFLSTSPYLILGVFGDDFRSACGNFLSDILLFDPAKEELLTVRDKAVPEELVCSQVMGASHGWGFFSGHNAIHISDTFSPLASKSDSKVIALPPITSMIYGQSEVVWNVAMSSSSPYRQDNEEGDCVVAIKFLGNHLTMCRPGRDLGWTNKLIPFVSFENSNLMYSKREQRFSLPAPGGNYLCSWDLHFENEPKFTELVFRNIPQLPQSEWELMDSCFKEDHWVESPCGQSFLVKWYSHVPSIRCKEPMVMVFREDQDTNEGTKTMSYTEDIGDLCIFLSKSEPFCVVASSCPGLKPNSIYLMGHSFAVYDITTRTSRHFERPKVSKVCFIWWGLEEYTMSQLLFRLSKLSSRNNNMIHESARLFSTSPYLTLGTRVKEVLPGGCKIADVLLFDPAEEELVTVPDKTVPKELMDEEMVGASHGWGVFCARHDRSVRISDLYNPLASKSNPTMITLPRLTALSSNYCNVAMTSSPHLEDCVVAIKFVGDHLSLCRPGRDLEWTNILTPPSCLENSNLMYSKRDKKFYLPAPGGKYLFSYHLHSKEEDFPEVQEVVYRGHPELDQSEWELLSSCTRTEHLVESHFSDERFLVKWYAHGFYSSVLERIDHITKRFMVFREEETTQGSIMCYTEDIGDMCIFLANSEAFCVPASSCTGLKPNSIYHMGRGLGFYDLTTGNPHQYLAPDGVPTLSYWLPPFST</sequence>
<dbReference type="EMBL" id="LS974626">
    <property type="protein sequence ID" value="CAG7909214.1"/>
    <property type="molecule type" value="Genomic_DNA"/>
</dbReference>
<accession>A0A8D9I4S0</accession>
<feature type="domain" description="KIB1-4 beta-propeller" evidence="1">
    <location>
        <begin position="69"/>
        <end position="335"/>
    </location>
</feature>
<evidence type="ECO:0000259" key="1">
    <source>
        <dbReference type="Pfam" id="PF03478"/>
    </source>
</evidence>
<dbReference type="Gramene" id="A10p04600.2_BraZ1">
    <property type="protein sequence ID" value="A10p04600.2_BraZ1.CDS"/>
    <property type="gene ID" value="A10g04600.2_BraZ1"/>
</dbReference>
<name>A0A8D9I4S0_BRACM</name>
<organism evidence="2 3">
    <name type="scientific">Brassica campestris</name>
    <name type="common">Field mustard</name>
    <dbReference type="NCBI Taxonomy" id="3711"/>
    <lineage>
        <taxon>Eukaryota</taxon>
        <taxon>Viridiplantae</taxon>
        <taxon>Streptophyta</taxon>
        <taxon>Embryophyta</taxon>
        <taxon>Tracheophyta</taxon>
        <taxon>Spermatophyta</taxon>
        <taxon>Magnoliopsida</taxon>
        <taxon>eudicotyledons</taxon>
        <taxon>Gunneridae</taxon>
        <taxon>Pentapetalae</taxon>
        <taxon>rosids</taxon>
        <taxon>malvids</taxon>
        <taxon>Brassicales</taxon>
        <taxon>Brassicaceae</taxon>
        <taxon>Brassiceae</taxon>
        <taxon>Brassica</taxon>
    </lineage>
</organism>
<evidence type="ECO:0000313" key="3">
    <source>
        <dbReference type="Proteomes" id="UP000694005"/>
    </source>
</evidence>
<dbReference type="AlphaFoldDB" id="A0A8D9I4S0"/>
<protein>
    <recommendedName>
        <fullName evidence="1">KIB1-4 beta-propeller domain-containing protein</fullName>
    </recommendedName>
</protein>
<dbReference type="Proteomes" id="UP000694005">
    <property type="component" value="Chromosome A10"/>
</dbReference>
<feature type="domain" description="KIB1-4 beta-propeller" evidence="1">
    <location>
        <begin position="432"/>
        <end position="696"/>
    </location>
</feature>
<dbReference type="InterPro" id="IPR050942">
    <property type="entry name" value="F-box_BR-signaling"/>
</dbReference>
<evidence type="ECO:0000313" key="2">
    <source>
        <dbReference type="EMBL" id="CAG7909214.1"/>
    </source>
</evidence>